<name>A0A561WKL0_ACTTI</name>
<proteinExistence type="predicted"/>
<evidence type="ECO:0000313" key="4">
    <source>
        <dbReference type="Proteomes" id="UP000320239"/>
    </source>
</evidence>
<keyword evidence="4" id="KW-1185">Reference proteome</keyword>
<feature type="compositionally biased region" description="Low complexity" evidence="1">
    <location>
        <begin position="27"/>
        <end position="56"/>
    </location>
</feature>
<evidence type="ECO:0000256" key="2">
    <source>
        <dbReference type="SAM" id="SignalP"/>
    </source>
</evidence>
<dbReference type="Proteomes" id="UP000320239">
    <property type="component" value="Unassembled WGS sequence"/>
</dbReference>
<reference evidence="3 4" key="1">
    <citation type="submission" date="2019-06" db="EMBL/GenBank/DDBJ databases">
        <title>Sequencing the genomes of 1000 actinobacteria strains.</title>
        <authorList>
            <person name="Klenk H.-P."/>
        </authorList>
    </citation>
    <scope>NUCLEOTIDE SEQUENCE [LARGE SCALE GENOMIC DNA]</scope>
    <source>
        <strain evidence="3 4">DSM 43866</strain>
    </source>
</reference>
<gene>
    <name evidence="3" type="ORF">FHX34_102926</name>
</gene>
<comment type="caution">
    <text evidence="3">The sequence shown here is derived from an EMBL/GenBank/DDBJ whole genome shotgun (WGS) entry which is preliminary data.</text>
</comment>
<dbReference type="EMBL" id="VIWY01000002">
    <property type="protein sequence ID" value="TWG24370.1"/>
    <property type="molecule type" value="Genomic_DNA"/>
</dbReference>
<feature type="chain" id="PRO_5038371284" description="Lipoprotein" evidence="2">
    <location>
        <begin position="20"/>
        <end position="166"/>
    </location>
</feature>
<feature type="region of interest" description="Disordered" evidence="1">
    <location>
        <begin position="27"/>
        <end position="58"/>
    </location>
</feature>
<organism evidence="3 4">
    <name type="scientific">Actinoplanes teichomyceticus</name>
    <dbReference type="NCBI Taxonomy" id="1867"/>
    <lineage>
        <taxon>Bacteria</taxon>
        <taxon>Bacillati</taxon>
        <taxon>Actinomycetota</taxon>
        <taxon>Actinomycetes</taxon>
        <taxon>Micromonosporales</taxon>
        <taxon>Micromonosporaceae</taxon>
        <taxon>Actinoplanes</taxon>
    </lineage>
</organism>
<dbReference type="AlphaFoldDB" id="A0A561WKL0"/>
<protein>
    <recommendedName>
        <fullName evidence="5">Lipoprotein</fullName>
    </recommendedName>
</protein>
<keyword evidence="2" id="KW-0732">Signal</keyword>
<feature type="signal peptide" evidence="2">
    <location>
        <begin position="1"/>
        <end position="19"/>
    </location>
</feature>
<evidence type="ECO:0000313" key="3">
    <source>
        <dbReference type="EMBL" id="TWG24370.1"/>
    </source>
</evidence>
<sequence>MRFRLVPAVLLCACLAGLAACGDADAEAGGTRATAPSPSTTTPSTTTPSATTPSAGGATGDKALCDTVNAAAAAMKGSISDAQQANGAVAPADAKDAFTTFHRAVTEALVFAPDTDVATATRAVADEIAKAAAADDPIGTAADSGFAGLGSTLTDACKAAGATIDF</sequence>
<dbReference type="PROSITE" id="PS51257">
    <property type="entry name" value="PROKAR_LIPOPROTEIN"/>
    <property type="match status" value="1"/>
</dbReference>
<accession>A0A561WKL0</accession>
<evidence type="ECO:0000256" key="1">
    <source>
        <dbReference type="SAM" id="MobiDB-lite"/>
    </source>
</evidence>
<evidence type="ECO:0008006" key="5">
    <source>
        <dbReference type="Google" id="ProtNLM"/>
    </source>
</evidence>